<name>A0ABM8UGP3_9GAMM</name>
<accession>A0ABM8UGP3</accession>
<dbReference type="RefSeq" id="WP_215218316.1">
    <property type="nucleotide sequence ID" value="NZ_OU015430.1"/>
</dbReference>
<dbReference type="SUPFAM" id="SSF56935">
    <property type="entry name" value="Porins"/>
    <property type="match status" value="1"/>
</dbReference>
<feature type="chain" id="PRO_5047003814" description="TonB-dependent receptor" evidence="7">
    <location>
        <begin position="31"/>
        <end position="1014"/>
    </location>
</feature>
<dbReference type="Gene3D" id="2.40.170.20">
    <property type="entry name" value="TonB-dependent receptor, beta-barrel domain"/>
    <property type="match status" value="1"/>
</dbReference>
<evidence type="ECO:0000313" key="10">
    <source>
        <dbReference type="EMBL" id="CAG4974734.1"/>
    </source>
</evidence>
<dbReference type="Pfam" id="PF13620">
    <property type="entry name" value="CarboxypepD_reg"/>
    <property type="match status" value="1"/>
</dbReference>
<evidence type="ECO:0000259" key="8">
    <source>
        <dbReference type="Pfam" id="PF07715"/>
    </source>
</evidence>
<reference evidence="10 11" key="1">
    <citation type="submission" date="2021-04" db="EMBL/GenBank/DDBJ databases">
        <authorList>
            <person name="Rodrigo-Torres L."/>
            <person name="Arahal R. D."/>
            <person name="Lucena T."/>
        </authorList>
    </citation>
    <scope>NUCLEOTIDE SEQUENCE [LARGE SCALE GENOMIC DNA]</scope>
    <source>
        <strain evidence="10 11">CECT 30171</strain>
    </source>
</reference>
<dbReference type="PANTHER" id="PTHR30069">
    <property type="entry name" value="TONB-DEPENDENT OUTER MEMBRANE RECEPTOR"/>
    <property type="match status" value="1"/>
</dbReference>
<dbReference type="Proteomes" id="UP000680116">
    <property type="component" value="Chromosome"/>
</dbReference>
<dbReference type="PANTHER" id="PTHR30069:SF46">
    <property type="entry name" value="OAR PROTEIN"/>
    <property type="match status" value="1"/>
</dbReference>
<evidence type="ECO:0000256" key="3">
    <source>
        <dbReference type="ARBA" id="ARBA00022452"/>
    </source>
</evidence>
<keyword evidence="4" id="KW-0812">Transmembrane</keyword>
<keyword evidence="7" id="KW-0732">Signal</keyword>
<evidence type="ECO:0008006" key="12">
    <source>
        <dbReference type="Google" id="ProtNLM"/>
    </source>
</evidence>
<dbReference type="InterPro" id="IPR037066">
    <property type="entry name" value="Plug_dom_sf"/>
</dbReference>
<keyword evidence="6" id="KW-0998">Cell outer membrane</keyword>
<dbReference type="Gene3D" id="2.170.130.10">
    <property type="entry name" value="TonB-dependent receptor, plug domain"/>
    <property type="match status" value="1"/>
</dbReference>
<dbReference type="EMBL" id="OU015430">
    <property type="protein sequence ID" value="CAG4974734.1"/>
    <property type="molecule type" value="Genomic_DNA"/>
</dbReference>
<protein>
    <recommendedName>
        <fullName evidence="12">TonB-dependent receptor</fullName>
    </recommendedName>
</protein>
<proteinExistence type="predicted"/>
<keyword evidence="11" id="KW-1185">Reference proteome</keyword>
<feature type="domain" description="TonB-dependent transporter Oar-like beta-barrel" evidence="9">
    <location>
        <begin position="343"/>
        <end position="910"/>
    </location>
</feature>
<evidence type="ECO:0000256" key="2">
    <source>
        <dbReference type="ARBA" id="ARBA00022448"/>
    </source>
</evidence>
<sequence length="1014" mass="111002">MSKPTFNRALRRSALTVALGVCFASGVAHAQSNAAGSIFGSTGEPGTVVVIQNVDTGLTRQITADANGRYSATALPTGEYTVSLQRDGQVLATKEDVQVTLGGGREVSFSAGGAADGSATDLDRIVVTGTAASFIDVSSTDTRTTFTAQQLEKLPVGRSIESVALLAPGVVQADSRYPGTASFGGSAASENAFYINGYAVTNPLTNLGSTSLPFDGISQMQVITGGYGAEFGRATGGVVNIVTERGGNEWKFGGLMTYRPASLRADYENILYPDNGTPNDGLIYQKREEIEVNSWSYGMYASGPLIKDRLFMYVGGEMEEQDQSSVLARPGGATNGYRDSHYEIPRWLAKIDWNITDNHIVELTAVSDITKQTVDYFPYTYTPGTDETIRGYEKTGGYFYEDGGELYVGKYTGYLTDSLTLTAMYGTQKQDHIAVPFGYDPSVVYVSDSRSVADPVQRGTYAQLAFPDAFDETEGFRVDLEWQVGSHSLRVGYDRQDSTSRAGEVTSGPAGYRWIYSSCGPGAAGEPIQGGGGAVCPGGSGDYVSQYRYANGGTFSVDQSAYYLEDRWQVTDNWLLTLGLRNEAFENFNADGEVYAEQKDQWAPRLGASWDVFGDASLKLFANAGRYHLAMPNNVALRGAAGSLYTNEYFAFTGIDPVTGAPIGLTPLGDGPYSSNREYGQAPHPDSVTAKGLDSHYQDEFVLGFEKRLTDQINVGARYVHRDLKAAIDDMCDYRPAYNWAIARGMSEEMADQLGNELASCRLFNPGEDNTFMLDDGSGNLVEVALTAEELGFPKLKRMYQGIDFFVERPFDGTWYGRIDYTLSRNYGNAEGQLKSDVGQGDVSQTMDWDHPELMEYANGYLPNDRRHYIKGYGFYQLTPEWRFSATATFQSGRPKNCTGYYPNNSPEDEEFIEFYSYGGPYYHFCNGEPVPRGTSGRLPWTNKLDLGVAYAPNWADNALEFSLDVFNVFDEQEAQSIVEYGELGGPGVPYAHSNRVLSYSTPRSVRFALRYDF</sequence>
<evidence type="ECO:0000259" key="9">
    <source>
        <dbReference type="Pfam" id="PF25183"/>
    </source>
</evidence>
<dbReference type="InterPro" id="IPR039426">
    <property type="entry name" value="TonB-dep_rcpt-like"/>
</dbReference>
<evidence type="ECO:0000313" key="11">
    <source>
        <dbReference type="Proteomes" id="UP000680116"/>
    </source>
</evidence>
<feature type="domain" description="TonB-dependent receptor plug" evidence="8">
    <location>
        <begin position="139"/>
        <end position="238"/>
    </location>
</feature>
<feature type="signal peptide" evidence="7">
    <location>
        <begin position="1"/>
        <end position="30"/>
    </location>
</feature>
<evidence type="ECO:0000256" key="4">
    <source>
        <dbReference type="ARBA" id="ARBA00022692"/>
    </source>
</evidence>
<dbReference type="SUPFAM" id="SSF49452">
    <property type="entry name" value="Starch-binding domain-like"/>
    <property type="match status" value="1"/>
</dbReference>
<keyword evidence="2" id="KW-0813">Transport</keyword>
<keyword evidence="5" id="KW-0472">Membrane</keyword>
<dbReference type="Pfam" id="PF25183">
    <property type="entry name" value="OMP_b-brl_4"/>
    <property type="match status" value="1"/>
</dbReference>
<evidence type="ECO:0000256" key="1">
    <source>
        <dbReference type="ARBA" id="ARBA00004571"/>
    </source>
</evidence>
<dbReference type="InterPro" id="IPR012910">
    <property type="entry name" value="Plug_dom"/>
</dbReference>
<dbReference type="InterPro" id="IPR036942">
    <property type="entry name" value="Beta-barrel_TonB_sf"/>
</dbReference>
<evidence type="ECO:0000256" key="7">
    <source>
        <dbReference type="SAM" id="SignalP"/>
    </source>
</evidence>
<keyword evidence="3" id="KW-1134">Transmembrane beta strand</keyword>
<comment type="subcellular location">
    <subcellularLocation>
        <location evidence="1">Cell outer membrane</location>
        <topology evidence="1">Multi-pass membrane protein</topology>
    </subcellularLocation>
</comment>
<organism evidence="10 11">
    <name type="scientific">Novilysobacter luteus</name>
    <dbReference type="NCBI Taxonomy" id="2822368"/>
    <lineage>
        <taxon>Bacteria</taxon>
        <taxon>Pseudomonadati</taxon>
        <taxon>Pseudomonadota</taxon>
        <taxon>Gammaproteobacteria</taxon>
        <taxon>Lysobacterales</taxon>
        <taxon>Lysobacteraceae</taxon>
        <taxon>Novilysobacter</taxon>
    </lineage>
</organism>
<gene>
    <name evidence="10" type="ORF">LYB30171_01738</name>
</gene>
<dbReference type="InterPro" id="IPR013784">
    <property type="entry name" value="Carb-bd-like_fold"/>
</dbReference>
<dbReference type="Gene3D" id="2.60.40.1120">
    <property type="entry name" value="Carboxypeptidase-like, regulatory domain"/>
    <property type="match status" value="1"/>
</dbReference>
<dbReference type="Pfam" id="PF07715">
    <property type="entry name" value="Plug"/>
    <property type="match status" value="1"/>
</dbReference>
<dbReference type="InterPro" id="IPR057601">
    <property type="entry name" value="Oar-like_b-barrel"/>
</dbReference>
<evidence type="ECO:0000256" key="6">
    <source>
        <dbReference type="ARBA" id="ARBA00023237"/>
    </source>
</evidence>
<evidence type="ECO:0000256" key="5">
    <source>
        <dbReference type="ARBA" id="ARBA00023136"/>
    </source>
</evidence>